<accession>A0AAE0LIS3</accession>
<evidence type="ECO:0000313" key="8">
    <source>
        <dbReference type="Proteomes" id="UP001190700"/>
    </source>
</evidence>
<proteinExistence type="predicted"/>
<feature type="transmembrane region" description="Helical" evidence="5">
    <location>
        <begin position="100"/>
        <end position="122"/>
    </location>
</feature>
<dbReference type="InterPro" id="IPR004853">
    <property type="entry name" value="Sugar_P_trans_dom"/>
</dbReference>
<evidence type="ECO:0000256" key="5">
    <source>
        <dbReference type="SAM" id="Phobius"/>
    </source>
</evidence>
<keyword evidence="4 5" id="KW-0472">Membrane</keyword>
<keyword evidence="8" id="KW-1185">Reference proteome</keyword>
<protein>
    <recommendedName>
        <fullName evidence="6">Sugar phosphate transporter domain-containing protein</fullName>
    </recommendedName>
</protein>
<dbReference type="EMBL" id="LGRX02001163">
    <property type="protein sequence ID" value="KAK3286727.1"/>
    <property type="molecule type" value="Genomic_DNA"/>
</dbReference>
<dbReference type="Proteomes" id="UP001190700">
    <property type="component" value="Unassembled WGS sequence"/>
</dbReference>
<evidence type="ECO:0000313" key="7">
    <source>
        <dbReference type="EMBL" id="KAK3286727.1"/>
    </source>
</evidence>
<evidence type="ECO:0000256" key="2">
    <source>
        <dbReference type="ARBA" id="ARBA00022692"/>
    </source>
</evidence>
<feature type="transmembrane region" description="Helical" evidence="5">
    <location>
        <begin position="193"/>
        <end position="212"/>
    </location>
</feature>
<comment type="caution">
    <text evidence="7">The sequence shown here is derived from an EMBL/GenBank/DDBJ whole genome shotgun (WGS) entry which is preliminary data.</text>
</comment>
<name>A0AAE0LIS3_9CHLO</name>
<evidence type="ECO:0000256" key="1">
    <source>
        <dbReference type="ARBA" id="ARBA00004141"/>
    </source>
</evidence>
<evidence type="ECO:0000259" key="6">
    <source>
        <dbReference type="Pfam" id="PF03151"/>
    </source>
</evidence>
<dbReference type="PANTHER" id="PTHR11132">
    <property type="entry name" value="SOLUTE CARRIER FAMILY 35"/>
    <property type="match status" value="1"/>
</dbReference>
<comment type="subcellular location">
    <subcellularLocation>
        <location evidence="1">Membrane</location>
        <topology evidence="1">Multi-pass membrane protein</topology>
    </subcellularLocation>
</comment>
<feature type="transmembrane region" description="Helical" evidence="5">
    <location>
        <begin position="134"/>
        <end position="151"/>
    </location>
</feature>
<organism evidence="7 8">
    <name type="scientific">Cymbomonas tetramitiformis</name>
    <dbReference type="NCBI Taxonomy" id="36881"/>
    <lineage>
        <taxon>Eukaryota</taxon>
        <taxon>Viridiplantae</taxon>
        <taxon>Chlorophyta</taxon>
        <taxon>Pyramimonadophyceae</taxon>
        <taxon>Pyramimonadales</taxon>
        <taxon>Pyramimonadaceae</taxon>
        <taxon>Cymbomonas</taxon>
    </lineage>
</organism>
<gene>
    <name evidence="7" type="ORF">CYMTET_5732</name>
</gene>
<dbReference type="InterPro" id="IPR050186">
    <property type="entry name" value="TPT_transporter"/>
</dbReference>
<feature type="domain" description="Sugar phosphate transporter" evidence="6">
    <location>
        <begin position="14"/>
        <end position="298"/>
    </location>
</feature>
<feature type="transmembrane region" description="Helical" evidence="5">
    <location>
        <begin position="7"/>
        <end position="29"/>
    </location>
</feature>
<dbReference type="AlphaFoldDB" id="A0AAE0LIS3"/>
<dbReference type="GO" id="GO:0016020">
    <property type="term" value="C:membrane"/>
    <property type="evidence" value="ECO:0007669"/>
    <property type="project" value="UniProtKB-SubCell"/>
</dbReference>
<feature type="transmembrane region" description="Helical" evidence="5">
    <location>
        <begin position="41"/>
        <end position="64"/>
    </location>
</feature>
<evidence type="ECO:0000256" key="4">
    <source>
        <dbReference type="ARBA" id="ARBA00023136"/>
    </source>
</evidence>
<feature type="transmembrane region" description="Helical" evidence="5">
    <location>
        <begin position="281"/>
        <end position="300"/>
    </location>
</feature>
<keyword evidence="3 5" id="KW-1133">Transmembrane helix</keyword>
<feature type="transmembrane region" description="Helical" evidence="5">
    <location>
        <begin position="76"/>
        <end position="94"/>
    </location>
</feature>
<keyword evidence="2 5" id="KW-0812">Transmembrane</keyword>
<sequence length="321" mass="35485">MDQALLYQILISYTYVAIWIGLSAGVILFNKYLLSVYGFPFPIALTMIHMGFCSFIAILLIRVFKIVESINMEVETYFRAIVPIGALFSGTLWLGNAAYLYLSVSFIQMLKALMPVSVFLVGTLFGTEQYSNKIMLNMAVVTVGVMIASYGEINFVLTGVLMQLASILFESSRLTLVQILLQRRGMKLNPITTLYYIAPACFCFLSVPFVLIELPKMQESVDWNFDVTIFAANATVALGLNLAVFLLIGKTSALTMNVAGVVKDWLLIGLSALLFHQPVSSVSLGGYALAFGGVCYYNYLKLKDMQAQPPSRLEEGSQQKP</sequence>
<dbReference type="Pfam" id="PF03151">
    <property type="entry name" value="TPT"/>
    <property type="match status" value="1"/>
</dbReference>
<feature type="transmembrane region" description="Helical" evidence="5">
    <location>
        <begin position="227"/>
        <end position="247"/>
    </location>
</feature>
<reference evidence="7 8" key="1">
    <citation type="journal article" date="2015" name="Genome Biol. Evol.">
        <title>Comparative Genomics of a Bacterivorous Green Alga Reveals Evolutionary Causalities and Consequences of Phago-Mixotrophic Mode of Nutrition.</title>
        <authorList>
            <person name="Burns J.A."/>
            <person name="Paasch A."/>
            <person name="Narechania A."/>
            <person name="Kim E."/>
        </authorList>
    </citation>
    <scope>NUCLEOTIDE SEQUENCE [LARGE SCALE GENOMIC DNA]</scope>
    <source>
        <strain evidence="7 8">PLY_AMNH</strain>
    </source>
</reference>
<evidence type="ECO:0000256" key="3">
    <source>
        <dbReference type="ARBA" id="ARBA00022989"/>
    </source>
</evidence>